<sequence>MNQKEYRTRLIPMWMRLLIVLFLLIVSMTSGLVIGYSVIGEGEGLQILHWDTWQQLYQYISGG</sequence>
<dbReference type="GO" id="GO:0000428">
    <property type="term" value="C:DNA-directed RNA polymerase complex"/>
    <property type="evidence" value="ECO:0007669"/>
    <property type="project" value="UniProtKB-KW"/>
</dbReference>
<dbReference type="RefSeq" id="WP_090396175.1">
    <property type="nucleotide sequence ID" value="NZ_FNEN01000002.1"/>
</dbReference>
<evidence type="ECO:0000313" key="1">
    <source>
        <dbReference type="EMBL" id="SDI46394.1"/>
    </source>
</evidence>
<keyword evidence="2" id="KW-1185">Reference proteome</keyword>
<dbReference type="Proteomes" id="UP000198853">
    <property type="component" value="Unassembled WGS sequence"/>
</dbReference>
<accession>A0A1G8KSH7</accession>
<name>A0A1G8KSH7_9BACI</name>
<proteinExistence type="predicted"/>
<protein>
    <submittedName>
        <fullName evidence="1">DNA-directed RNA polymerase subunit beta</fullName>
    </submittedName>
</protein>
<keyword evidence="1" id="KW-0804">Transcription</keyword>
<gene>
    <name evidence="1" type="ORF">SAMN04488123_102276</name>
</gene>
<dbReference type="Pfam" id="PF11772">
    <property type="entry name" value="EpuA"/>
    <property type="match status" value="1"/>
</dbReference>
<reference evidence="1 2" key="1">
    <citation type="submission" date="2016-10" db="EMBL/GenBank/DDBJ databases">
        <authorList>
            <person name="de Groot N.N."/>
        </authorList>
    </citation>
    <scope>NUCLEOTIDE SEQUENCE [LARGE SCALE GENOMIC DNA]</scope>
    <source>
        <strain evidence="1 2">DSM 21771</strain>
    </source>
</reference>
<dbReference type="EMBL" id="FNEN01000002">
    <property type="protein sequence ID" value="SDI46394.1"/>
    <property type="molecule type" value="Genomic_DNA"/>
</dbReference>
<evidence type="ECO:0000313" key="2">
    <source>
        <dbReference type="Proteomes" id="UP000198853"/>
    </source>
</evidence>
<dbReference type="InterPro" id="IPR024596">
    <property type="entry name" value="RNApol_su_b/EpuA"/>
</dbReference>
<keyword evidence="1" id="KW-0240">DNA-directed RNA polymerase</keyword>
<dbReference type="OrthoDB" id="2300232at2"/>
<dbReference type="AlphaFoldDB" id="A0A1G8KSH7"/>
<organism evidence="1 2">
    <name type="scientific">Natribacillus halophilus</name>
    <dbReference type="NCBI Taxonomy" id="549003"/>
    <lineage>
        <taxon>Bacteria</taxon>
        <taxon>Bacillati</taxon>
        <taxon>Bacillota</taxon>
        <taxon>Bacilli</taxon>
        <taxon>Bacillales</taxon>
        <taxon>Bacillaceae</taxon>
        <taxon>Natribacillus</taxon>
    </lineage>
</organism>